<evidence type="ECO:0000313" key="26">
    <source>
        <dbReference type="EMBL" id="MBB6401285.1"/>
    </source>
</evidence>
<evidence type="ECO:0000313" key="22">
    <source>
        <dbReference type="EMBL" id="MBA2859506.1"/>
    </source>
</evidence>
<dbReference type="CDD" id="cd10511">
    <property type="entry name" value="Zn-ribbon_TFS"/>
    <property type="match status" value="1"/>
</dbReference>
<dbReference type="SMART" id="SM00661">
    <property type="entry name" value="RPOL9"/>
    <property type="match status" value="1"/>
</dbReference>
<gene>
    <name evidence="28" type="ORF">H0S71_03845</name>
    <name evidence="29" type="ORF">HNP85_001141</name>
    <name evidence="19" type="ORF">HNP86_000298</name>
    <name evidence="17" type="ORF">HNP87_000300</name>
    <name evidence="18" type="ORF">HNP88_001512</name>
    <name evidence="20" type="ORF">HNP89_000302</name>
    <name evidence="22" type="ORF">HNP91_000301</name>
    <name evidence="26" type="ORF">HNP92_000570</name>
    <name evidence="21" type="ORF">HNP93_000301</name>
    <name evidence="23" type="ORF">HNP94_000298</name>
    <name evidence="24" type="ORF">HNP95_000302</name>
    <name evidence="27" type="ORF">HNP96_000719</name>
    <name evidence="25" type="ORF">HNP97_000669</name>
    <name evidence="30" type="ORF">J2745_001404</name>
    <name evidence="16" type="ORF">MMJJ_14100</name>
</gene>
<dbReference type="Proteomes" id="UP000584706">
    <property type="component" value="Unassembled WGS sequence"/>
</dbReference>
<dbReference type="Gene3D" id="2.20.25.10">
    <property type="match status" value="1"/>
</dbReference>
<evidence type="ECO:0000313" key="33">
    <source>
        <dbReference type="Proteomes" id="UP000536195"/>
    </source>
</evidence>
<feature type="binding site" evidence="12">
    <location>
        <position position="94"/>
    </location>
    <ligand>
        <name>Zn(2+)</name>
        <dbReference type="ChEBI" id="CHEBI:29105"/>
        <label>2</label>
    </ligand>
</feature>
<evidence type="ECO:0000313" key="29">
    <source>
        <dbReference type="EMBL" id="MBM7409469.1"/>
    </source>
</evidence>
<evidence type="ECO:0000313" key="27">
    <source>
        <dbReference type="EMBL" id="MBB6496698.1"/>
    </source>
</evidence>
<dbReference type="EMBL" id="JACCQJ010000001">
    <property type="protein sequence ID" value="MBG0769024.1"/>
    <property type="molecule type" value="Genomic_DNA"/>
</dbReference>
<dbReference type="EMBL" id="JACDUO010000001">
    <property type="protein sequence ID" value="MBA2863298.1"/>
    <property type="molecule type" value="Genomic_DNA"/>
</dbReference>
<dbReference type="EMBL" id="CP026606">
    <property type="protein sequence ID" value="AVB76788.1"/>
    <property type="molecule type" value="Genomic_DNA"/>
</dbReference>
<comment type="function">
    <text evidence="10">Induces RNA cleavage activity in the RNA polymerase. In its presence, the cleavage activity of the RNA polymerase truncates the RNA back to position +15 in a stepwise manner by releasing mainly dinucleotides from the 3'-end of the nascent RNA. The truncated RNAs are able to continue elongation. Involved in transcriptional proofreading and fidelity. Misincorporation of nucleotides during elongation of transcription leads to arrested elongation complexes which are rescued by TFS-promoted removal of a dinucleotide from the 3'-end. TFS is able to induce a cleavage resynthesis cycle in stalled elongation complexes (resulting from the next missing nucleotide or a reduced incorporation rate of a wrong nucleotide) preventing misincorporation and enabling proofreading in a post-incorporation manner. Pausing of elongation complexes is the main determinant of TFS-induced RNA cleavage.</text>
</comment>
<evidence type="ECO:0000259" key="15">
    <source>
        <dbReference type="PROSITE" id="PS51133"/>
    </source>
</evidence>
<dbReference type="InterPro" id="IPR019761">
    <property type="entry name" value="DNA-dir_RNA_pol-M_15_CS"/>
</dbReference>
<evidence type="ECO:0000256" key="12">
    <source>
        <dbReference type="PIRSR" id="PIRSR005586-1"/>
    </source>
</evidence>
<dbReference type="Proteomes" id="UP000558015">
    <property type="component" value="Unassembled WGS sequence"/>
</dbReference>
<evidence type="ECO:0000313" key="19">
    <source>
        <dbReference type="EMBL" id="MBA2850167.1"/>
    </source>
</evidence>
<evidence type="ECO:0000313" key="35">
    <source>
        <dbReference type="Proteomes" id="UP000563838"/>
    </source>
</evidence>
<dbReference type="OMA" id="MEFCDEC"/>
<dbReference type="EMBL" id="JACHED010000001">
    <property type="protein sequence ID" value="MBB6496698.1"/>
    <property type="molecule type" value="Genomic_DNA"/>
</dbReference>
<dbReference type="Pfam" id="PF02150">
    <property type="entry name" value="Zn_ribbon_RPB9"/>
    <property type="match status" value="1"/>
</dbReference>
<dbReference type="InterPro" id="IPR006288">
    <property type="entry name" value="TFS"/>
</dbReference>
<dbReference type="GO" id="GO:0006351">
    <property type="term" value="P:DNA-templated transcription"/>
    <property type="evidence" value="ECO:0007669"/>
    <property type="project" value="InterPro"/>
</dbReference>
<dbReference type="Proteomes" id="UP000522365">
    <property type="component" value="Unassembled WGS sequence"/>
</dbReference>
<feature type="binding site" evidence="12">
    <location>
        <position position="21"/>
    </location>
    <ligand>
        <name>Zn(2+)</name>
        <dbReference type="ChEBI" id="CHEBI:29105"/>
        <label>1</label>
    </ligand>
</feature>
<dbReference type="PANTHER" id="PTHR11239:SF12">
    <property type="entry name" value="DNA-DIRECTED RNA POLYMERASE III SUBUNIT RPC10"/>
    <property type="match status" value="1"/>
</dbReference>
<dbReference type="Proteomes" id="UP000568063">
    <property type="component" value="Unassembled WGS sequence"/>
</dbReference>
<evidence type="ECO:0000313" key="16">
    <source>
        <dbReference type="EMBL" id="AVB76788.1"/>
    </source>
</evidence>
<evidence type="ECO:0000313" key="42">
    <source>
        <dbReference type="Proteomes" id="UP000590564"/>
    </source>
</evidence>
<dbReference type="EMBL" id="JACDUK010000001">
    <property type="protein sequence ID" value="MBA2852365.1"/>
    <property type="molecule type" value="Genomic_DNA"/>
</dbReference>
<dbReference type="EMBL" id="JACHEC010000001">
    <property type="protein sequence ID" value="MBB6401285.1"/>
    <property type="molecule type" value="Genomic_DNA"/>
</dbReference>
<reference evidence="31" key="1">
    <citation type="journal article" date="2018" name="Genome Announc.">
        <title>Complete Genome Sequence of the Methanococcus maripaludis Type Strain JJ (DSM 2067), a Model for Selenoprotein Synthesis in Archaea.</title>
        <authorList>
            <person name="Poehlein A."/>
            <person name="Heym D."/>
            <person name="Quitzke V."/>
            <person name="Fersch J."/>
            <person name="Daniel R."/>
            <person name="Rother M."/>
        </authorList>
    </citation>
    <scope>NUCLEOTIDE SEQUENCE [LARGE SCALE GENOMIC DNA]</scope>
    <source>
        <strain evidence="31">DSM 2067</strain>
    </source>
</reference>
<evidence type="ECO:0000313" key="21">
    <source>
        <dbReference type="EMBL" id="MBA2857600.1"/>
    </source>
</evidence>
<dbReference type="Proteomes" id="UP000590564">
    <property type="component" value="Unassembled WGS sequence"/>
</dbReference>
<evidence type="ECO:0000256" key="6">
    <source>
        <dbReference type="ARBA" id="ARBA00023015"/>
    </source>
</evidence>
<reference evidence="32 34" key="3">
    <citation type="submission" date="2020-07" db="EMBL/GenBank/DDBJ databases">
        <title>Genomic Encyclopedia of Type Strains, Phase IV (KMG-V): Genome sequencing to study the core and pangenomes of soil and plant-associated prokaryotes.</title>
        <authorList>
            <person name="Whitman W."/>
        </authorList>
    </citation>
    <scope>NUCLEOTIDE SEQUENCE [LARGE SCALE GENOMIC DNA]</scope>
    <source>
        <strain evidence="19 36">A1</strain>
        <strain evidence="17 35">A4</strain>
        <strain evidence="18 40">A5</strain>
        <strain evidence="26 33">C11</strain>
        <strain evidence="21 34">C12</strain>
        <strain evidence="23 37">C13</strain>
        <strain evidence="24 39">C14</strain>
        <strain evidence="22 38">C9</strain>
        <strain evidence="27 42">D1</strain>
        <strain evidence="25 41">DSM 7078</strain>
        <strain evidence="29">RC</strain>
        <strain evidence="20 32">S1</strain>
    </source>
</reference>
<name>A0A2L1CBP1_METMI</name>
<evidence type="ECO:0000313" key="28">
    <source>
        <dbReference type="EMBL" id="MBG0769024.1"/>
    </source>
</evidence>
<evidence type="ECO:0000313" key="18">
    <source>
        <dbReference type="EMBL" id="MBA2847328.1"/>
    </source>
</evidence>
<evidence type="ECO:0000256" key="7">
    <source>
        <dbReference type="ARBA" id="ARBA00023125"/>
    </source>
</evidence>
<dbReference type="InterPro" id="IPR012164">
    <property type="entry name" value="Rpa12/Rpb9/Rpc10/TFS"/>
</dbReference>
<evidence type="ECO:0000313" key="36">
    <source>
        <dbReference type="Proteomes" id="UP000564425"/>
    </source>
</evidence>
<feature type="domain" description="TFIIS-type" evidence="15">
    <location>
        <begin position="62"/>
        <end position="102"/>
    </location>
</feature>
<evidence type="ECO:0000256" key="5">
    <source>
        <dbReference type="ARBA" id="ARBA00022833"/>
    </source>
</evidence>
<keyword evidence="4 13" id="KW-0863">Zinc-finger</keyword>
<dbReference type="EMBL" id="JACDUI010000001">
    <property type="protein sequence ID" value="MBA2839788.1"/>
    <property type="molecule type" value="Genomic_DNA"/>
</dbReference>
<evidence type="ECO:0000256" key="13">
    <source>
        <dbReference type="PIRSR" id="PIRSR005586-2"/>
    </source>
</evidence>
<dbReference type="EMBL" id="JACDUP010000001">
    <property type="protein sequence ID" value="MBA2868143.1"/>
    <property type="molecule type" value="Genomic_DNA"/>
</dbReference>
<dbReference type="EMBL" id="JAFBBC010000001">
    <property type="protein sequence ID" value="MBM7409469.1"/>
    <property type="molecule type" value="Genomic_DNA"/>
</dbReference>
<sequence length="105" mass="12295">MVEFCPKCNNIMLPKGGVLKCVVCKHEEELGDANQEYALKEKIESKKQDVTVIENVDTLPTTRIECPNCGNMEAFWWLQQTRCADEPETRFYKCKKCSHTWREYD</sequence>
<evidence type="ECO:0000256" key="4">
    <source>
        <dbReference type="ARBA" id="ARBA00022771"/>
    </source>
</evidence>
<dbReference type="FunFam" id="2.20.25.10:FF:000029">
    <property type="entry name" value="DNA-directed RNA polymerase subunit M"/>
    <property type="match status" value="1"/>
</dbReference>
<organism evidence="16 31">
    <name type="scientific">Methanococcus maripaludis</name>
    <name type="common">Methanococcus deltae</name>
    <dbReference type="NCBI Taxonomy" id="39152"/>
    <lineage>
        <taxon>Archaea</taxon>
        <taxon>Methanobacteriati</taxon>
        <taxon>Methanobacteriota</taxon>
        <taxon>Methanomada group</taxon>
        <taxon>Methanococci</taxon>
        <taxon>Methanococcales</taxon>
        <taxon>Methanococcaceae</taxon>
        <taxon>Methanococcus</taxon>
    </lineage>
</organism>
<keyword evidence="7" id="KW-0238">DNA-binding</keyword>
<feature type="zinc finger region" description="C4-type" evidence="13">
    <location>
        <begin position="5"/>
        <end position="24"/>
    </location>
</feature>
<feature type="binding site" evidence="12">
    <location>
        <position position="24"/>
    </location>
    <ligand>
        <name>Zn(2+)</name>
        <dbReference type="ChEBI" id="CHEBI:29105"/>
        <label>1</label>
    </ligand>
</feature>
<feature type="binding site" evidence="12">
    <location>
        <position position="8"/>
    </location>
    <ligand>
        <name>Zn(2+)</name>
        <dbReference type="ChEBI" id="CHEBI:29105"/>
        <label>1</label>
    </ligand>
</feature>
<evidence type="ECO:0000313" key="38">
    <source>
        <dbReference type="Proteomes" id="UP000568063"/>
    </source>
</evidence>
<evidence type="ECO:0000313" key="40">
    <source>
        <dbReference type="Proteomes" id="UP000571854"/>
    </source>
</evidence>
<feature type="binding site" evidence="12">
    <location>
        <position position="97"/>
    </location>
    <ligand>
        <name>Zn(2+)</name>
        <dbReference type="ChEBI" id="CHEBI:29105"/>
        <label>2</label>
    </ligand>
</feature>
<evidence type="ECO:0000256" key="8">
    <source>
        <dbReference type="ARBA" id="ARBA00023163"/>
    </source>
</evidence>
<evidence type="ECO:0000256" key="11">
    <source>
        <dbReference type="PIRNR" id="PIRNR005586"/>
    </source>
</evidence>
<keyword evidence="3 12" id="KW-0479">Metal-binding</keyword>
<evidence type="ECO:0000313" key="17">
    <source>
        <dbReference type="EMBL" id="MBA2839788.1"/>
    </source>
</evidence>
<dbReference type="GO" id="GO:0003677">
    <property type="term" value="F:DNA binding"/>
    <property type="evidence" value="ECO:0007669"/>
    <property type="project" value="UniProtKB-KW"/>
</dbReference>
<evidence type="ECO:0000313" key="30">
    <source>
        <dbReference type="EMBL" id="MBP2219897.1"/>
    </source>
</evidence>
<reference evidence="16" key="2">
    <citation type="submission" date="2018-02" db="EMBL/GenBank/DDBJ databases">
        <title>Complete genome sequence of the Methanococcus maripaludis type strain JJ (DSM 2067), a model for selenoprotein synthesis in Archaea.</title>
        <authorList>
            <person name="Poehlein A."/>
            <person name="Heym D."/>
            <person name="Quitzke V."/>
            <person name="Fersch J."/>
            <person name="Daniel R."/>
            <person name="Rother M."/>
        </authorList>
    </citation>
    <scope>NUCLEOTIDE SEQUENCE [LARGE SCALE GENOMIC DNA]</scope>
    <source>
        <strain evidence="16">DSM 2067</strain>
    </source>
</reference>
<dbReference type="EMBL" id="JACDUM010000001">
    <property type="protein sequence ID" value="MBA2859506.1"/>
    <property type="molecule type" value="Genomic_DNA"/>
</dbReference>
<dbReference type="EMBL" id="JACHIQ010000001">
    <property type="protein sequence ID" value="MBB6067179.1"/>
    <property type="molecule type" value="Genomic_DNA"/>
</dbReference>
<dbReference type="SUPFAM" id="SSF57783">
    <property type="entry name" value="Zinc beta-ribbon"/>
    <property type="match status" value="1"/>
</dbReference>
<dbReference type="GO" id="GO:0000428">
    <property type="term" value="C:DNA-directed RNA polymerase complex"/>
    <property type="evidence" value="ECO:0007669"/>
    <property type="project" value="UniProtKB-KW"/>
</dbReference>
<evidence type="ECO:0000256" key="10">
    <source>
        <dbReference type="ARBA" id="ARBA00053900"/>
    </source>
</evidence>
<dbReference type="RefSeq" id="WP_011171373.1">
    <property type="nucleotide sequence ID" value="NZ_BAAABJ010000001.1"/>
</dbReference>
<dbReference type="PROSITE" id="PS01030">
    <property type="entry name" value="RNA_POL_M_15KD"/>
    <property type="match status" value="1"/>
</dbReference>
<dbReference type="GO" id="GO:0006355">
    <property type="term" value="P:regulation of DNA-templated transcription"/>
    <property type="evidence" value="ECO:0007669"/>
    <property type="project" value="InterPro"/>
</dbReference>
<evidence type="ECO:0000313" key="20">
    <source>
        <dbReference type="EMBL" id="MBA2852365.1"/>
    </source>
</evidence>
<dbReference type="InterPro" id="IPR001529">
    <property type="entry name" value="Zn_ribbon_RPB9"/>
</dbReference>
<evidence type="ECO:0000256" key="2">
    <source>
        <dbReference type="ARBA" id="ARBA00022478"/>
    </source>
</evidence>
<evidence type="ECO:0000313" key="23">
    <source>
        <dbReference type="EMBL" id="MBA2863298.1"/>
    </source>
</evidence>
<evidence type="ECO:0000313" key="24">
    <source>
        <dbReference type="EMBL" id="MBA2868143.1"/>
    </source>
</evidence>
<dbReference type="EMBL" id="JACDUN010000001">
    <property type="protein sequence ID" value="MBA2857600.1"/>
    <property type="molecule type" value="Genomic_DNA"/>
</dbReference>
<dbReference type="GO" id="GO:0008270">
    <property type="term" value="F:zinc ion binding"/>
    <property type="evidence" value="ECO:0007669"/>
    <property type="project" value="UniProtKB-KW"/>
</dbReference>
<evidence type="ECO:0000256" key="9">
    <source>
        <dbReference type="ARBA" id="ARBA00032962"/>
    </source>
</evidence>
<evidence type="ECO:0000313" key="34">
    <source>
        <dbReference type="Proteomes" id="UP000558015"/>
    </source>
</evidence>
<evidence type="ECO:0000313" key="39">
    <source>
        <dbReference type="Proteomes" id="UP000571751"/>
    </source>
</evidence>
<dbReference type="Proteomes" id="UP000536195">
    <property type="component" value="Unassembled WGS sequence"/>
</dbReference>
<dbReference type="GO" id="GO:0003899">
    <property type="term" value="F:DNA-directed RNA polymerase activity"/>
    <property type="evidence" value="ECO:0007669"/>
    <property type="project" value="InterPro"/>
</dbReference>
<dbReference type="EMBL" id="JAGINF010000005">
    <property type="protein sequence ID" value="MBP2219897.1"/>
    <property type="molecule type" value="Genomic_DNA"/>
</dbReference>
<dbReference type="PROSITE" id="PS00466">
    <property type="entry name" value="ZF_TFIIS_1"/>
    <property type="match status" value="1"/>
</dbReference>
<reference evidence="30" key="5">
    <citation type="submission" date="2021-03" db="EMBL/GenBank/DDBJ databases">
        <title>Genomic Encyclopedia of Type Strains, Phase IV (KMG-IV): sequencing the most valuable type-strain genomes for metagenomic binning, comparative biology and taxonomic classification.</title>
        <authorList>
            <person name="Goeker M."/>
        </authorList>
    </citation>
    <scope>NUCLEOTIDE SEQUENCE</scope>
    <source>
        <strain evidence="30">DSM 2771</strain>
    </source>
</reference>
<dbReference type="EMBL" id="JACDUH010000001">
    <property type="protein sequence ID" value="MBA2850167.1"/>
    <property type="molecule type" value="Genomic_DNA"/>
</dbReference>
<dbReference type="Proteomes" id="UP000714405">
    <property type="component" value="Unassembled WGS sequence"/>
</dbReference>
<dbReference type="NCBIfam" id="TIGR01384">
    <property type="entry name" value="TFS_arch"/>
    <property type="match status" value="1"/>
</dbReference>
<dbReference type="Pfam" id="PF01096">
    <property type="entry name" value="Zn_ribbon_TFIIS"/>
    <property type="match status" value="1"/>
</dbReference>
<dbReference type="Proteomes" id="UP000239462">
    <property type="component" value="Chromosome"/>
</dbReference>
<evidence type="ECO:0000256" key="1">
    <source>
        <dbReference type="ARBA" id="ARBA00018272"/>
    </source>
</evidence>
<dbReference type="AlphaFoldDB" id="A0A2L1CBP1"/>
<keyword evidence="8 11" id="KW-0804">Transcription</keyword>
<feature type="binding site" evidence="12">
    <location>
        <position position="66"/>
    </location>
    <ligand>
        <name>Zn(2+)</name>
        <dbReference type="ChEBI" id="CHEBI:29105"/>
        <label>2</label>
    </ligand>
</feature>
<dbReference type="Proteomes" id="UP000571751">
    <property type="component" value="Unassembled WGS sequence"/>
</dbReference>
<protein>
    <recommendedName>
        <fullName evidence="1">Transcription factor S</fullName>
    </recommendedName>
    <alternativeName>
        <fullName evidence="9">Transcription elongation factor IIS/RNA polymerase subunit homolog</fullName>
    </alternativeName>
</protein>
<dbReference type="Proteomes" id="UP000563838">
    <property type="component" value="Unassembled WGS sequence"/>
</dbReference>
<dbReference type="GeneID" id="10983004"/>
<reference evidence="28" key="4">
    <citation type="submission" date="2020-07" db="EMBL/GenBank/DDBJ databases">
        <title>Severe corrosion of carbon steel in oil field produced water can be linked to methanogenic archaea containing a special type of NiFe hydrogenase.</title>
        <authorList>
            <person name="Lahme S."/>
            <person name="Mand J."/>
            <person name="Longwell J."/>
            <person name="Smith R."/>
            <person name="Enning D."/>
        </authorList>
    </citation>
    <scope>NUCLEOTIDE SEQUENCE</scope>
    <source>
        <strain evidence="28">MIC098Bin5</strain>
    </source>
</reference>
<dbReference type="Proteomes" id="UP000567099">
    <property type="component" value="Unassembled WGS sequence"/>
</dbReference>
<dbReference type="PANTHER" id="PTHR11239">
    <property type="entry name" value="DNA-DIRECTED RNA POLYMERASE"/>
    <property type="match status" value="1"/>
</dbReference>
<dbReference type="Proteomes" id="UP000742560">
    <property type="component" value="Unassembled WGS sequence"/>
</dbReference>
<dbReference type="EMBL" id="JACDUJ010000001">
    <property type="protein sequence ID" value="MBA2847328.1"/>
    <property type="molecule type" value="Genomic_DNA"/>
</dbReference>
<keyword evidence="6" id="KW-0805">Transcription regulation</keyword>
<evidence type="ECO:0000313" key="25">
    <source>
        <dbReference type="EMBL" id="MBB6067179.1"/>
    </source>
</evidence>
<dbReference type="PIRSF" id="PIRSF005586">
    <property type="entry name" value="RNApol_RpoM"/>
    <property type="match status" value="1"/>
</dbReference>
<evidence type="ECO:0000313" key="37">
    <source>
        <dbReference type="Proteomes" id="UP000567099"/>
    </source>
</evidence>
<dbReference type="SMART" id="SM00440">
    <property type="entry name" value="ZnF_C2C2"/>
    <property type="match status" value="1"/>
</dbReference>
<accession>A0A2L1CBP1</accession>
<evidence type="ECO:0000313" key="41">
    <source>
        <dbReference type="Proteomes" id="UP000584706"/>
    </source>
</evidence>
<evidence type="ECO:0000313" key="31">
    <source>
        <dbReference type="Proteomes" id="UP000239462"/>
    </source>
</evidence>
<dbReference type="PROSITE" id="PS51133">
    <property type="entry name" value="ZF_TFIIS_2"/>
    <property type="match status" value="1"/>
</dbReference>
<dbReference type="Proteomes" id="UP000564425">
    <property type="component" value="Unassembled WGS sequence"/>
</dbReference>
<evidence type="ECO:0000256" key="14">
    <source>
        <dbReference type="RuleBase" id="RU003474"/>
    </source>
</evidence>
<keyword evidence="5 12" id="KW-0862">Zinc</keyword>
<dbReference type="KEGG" id="mmad:MMJJ_14100"/>
<comment type="similarity">
    <text evidence="11 14">Belongs to the archaeal rpoM/eukaryotic RPA12/RPB9/RPC11 RNA polymerase family.</text>
</comment>
<feature type="binding site" evidence="12">
    <location>
        <position position="69"/>
    </location>
    <ligand>
        <name>Zn(2+)</name>
        <dbReference type="ChEBI" id="CHEBI:29105"/>
        <label>2</label>
    </ligand>
</feature>
<proteinExistence type="inferred from homology"/>
<dbReference type="Proteomes" id="UP000571854">
    <property type="component" value="Unassembled WGS sequence"/>
</dbReference>
<evidence type="ECO:0000313" key="32">
    <source>
        <dbReference type="Proteomes" id="UP000522365"/>
    </source>
</evidence>
<dbReference type="Proteomes" id="UP000722095">
    <property type="component" value="Unassembled WGS sequence"/>
</dbReference>
<dbReference type="InterPro" id="IPR001222">
    <property type="entry name" value="Znf_TFIIS"/>
</dbReference>
<keyword evidence="2 17" id="KW-0240">DNA-directed RNA polymerase</keyword>
<evidence type="ECO:0000256" key="3">
    <source>
        <dbReference type="ARBA" id="ARBA00022723"/>
    </source>
</evidence>
<feature type="binding site" evidence="12">
    <location>
        <position position="5"/>
    </location>
    <ligand>
        <name>Zn(2+)</name>
        <dbReference type="ChEBI" id="CHEBI:29105"/>
        <label>1</label>
    </ligand>
</feature>